<evidence type="ECO:0000256" key="1">
    <source>
        <dbReference type="SAM" id="MobiDB-lite"/>
    </source>
</evidence>
<gene>
    <name evidence="3" type="primary">LOC108560047</name>
</gene>
<reference evidence="3" key="1">
    <citation type="submission" date="2025-08" db="UniProtKB">
        <authorList>
            <consortium name="RefSeq"/>
        </authorList>
    </citation>
    <scope>IDENTIFICATION</scope>
    <source>
        <tissue evidence="3">Whole Larva</tissue>
    </source>
</reference>
<proteinExistence type="predicted"/>
<protein>
    <submittedName>
        <fullName evidence="3">Cysteine--tRNA ligase, cytoplasmic-like</fullName>
    </submittedName>
</protein>
<organism evidence="2 3">
    <name type="scientific">Nicrophorus vespilloides</name>
    <name type="common">Boreal carrion beetle</name>
    <dbReference type="NCBI Taxonomy" id="110193"/>
    <lineage>
        <taxon>Eukaryota</taxon>
        <taxon>Metazoa</taxon>
        <taxon>Ecdysozoa</taxon>
        <taxon>Arthropoda</taxon>
        <taxon>Hexapoda</taxon>
        <taxon>Insecta</taxon>
        <taxon>Pterygota</taxon>
        <taxon>Neoptera</taxon>
        <taxon>Endopterygota</taxon>
        <taxon>Coleoptera</taxon>
        <taxon>Polyphaga</taxon>
        <taxon>Staphyliniformia</taxon>
        <taxon>Silphidae</taxon>
        <taxon>Nicrophorinae</taxon>
        <taxon>Nicrophorus</taxon>
    </lineage>
</organism>
<name>A0ABM1MEG2_NICVS</name>
<dbReference type="RefSeq" id="XP_017772962.1">
    <property type="nucleotide sequence ID" value="XM_017917473.1"/>
</dbReference>
<dbReference type="Proteomes" id="UP000695000">
    <property type="component" value="Unplaced"/>
</dbReference>
<evidence type="ECO:0000313" key="2">
    <source>
        <dbReference type="Proteomes" id="UP000695000"/>
    </source>
</evidence>
<feature type="compositionally biased region" description="Basic and acidic residues" evidence="1">
    <location>
        <begin position="1"/>
        <end position="28"/>
    </location>
</feature>
<feature type="region of interest" description="Disordered" evidence="1">
    <location>
        <begin position="1"/>
        <end position="38"/>
    </location>
</feature>
<sequence length="55" mass="6469">MFKSETDKYSKFDENGLPTHDLEGKEISKGQMKKLQKLQQAQEKKYQEYLASQKS</sequence>
<accession>A0ABM1MEG2</accession>
<keyword evidence="2" id="KW-1185">Reference proteome</keyword>
<dbReference type="GeneID" id="108560047"/>
<evidence type="ECO:0000313" key="3">
    <source>
        <dbReference type="RefSeq" id="XP_017772962.1"/>
    </source>
</evidence>